<feature type="binding site" evidence="3">
    <location>
        <position position="134"/>
    </location>
    <ligand>
        <name>a divalent metal cation</name>
        <dbReference type="ChEBI" id="CHEBI:60240"/>
    </ligand>
</feature>
<dbReference type="GO" id="GO:0046872">
    <property type="term" value="F:metal ion binding"/>
    <property type="evidence" value="ECO:0007669"/>
    <property type="project" value="UniProtKB-KW"/>
</dbReference>
<gene>
    <name evidence="4" type="ORF">CN311_10245</name>
</gene>
<dbReference type="PANTHER" id="PTHR37302">
    <property type="entry name" value="SLR1116 PROTEIN"/>
    <property type="match status" value="1"/>
</dbReference>
<dbReference type="Gene3D" id="1.20.120.450">
    <property type="entry name" value="dinb family like domain"/>
    <property type="match status" value="1"/>
</dbReference>
<dbReference type="AlphaFoldDB" id="A0A2A6FHA2"/>
<evidence type="ECO:0000313" key="4">
    <source>
        <dbReference type="EMBL" id="PDQ21214.1"/>
    </source>
</evidence>
<comment type="caution">
    <text evidence="4">The sequence shown here is derived from an EMBL/GenBank/DDBJ whole genome shotgun (WGS) entry which is preliminary data.</text>
</comment>
<evidence type="ECO:0000256" key="1">
    <source>
        <dbReference type="ARBA" id="ARBA00008635"/>
    </source>
</evidence>
<sequence length="185" mass="20660">MSASILLRGLFAYQAWASDELLEKIASLDQHVHYEERHAAIRLINHCHVVALIFSAHLVGGSHSYDADNTADTPALAELRVAVAASDRWYRDYLEIVSPEQLSELVPFVFTDGDKGSMSRQEMLMHVALHASYHRGEIGRILVQLSITPPWDTFAAHLHQSEPSRRLQVEPLGAAYVHLDAQTAL</sequence>
<proteinExistence type="inferred from homology"/>
<protein>
    <submittedName>
        <fullName evidence="4">Damage-inducible protein DinB</fullName>
    </submittedName>
</protein>
<reference evidence="4 5" key="1">
    <citation type="submission" date="2017-09" db="EMBL/GenBank/DDBJ databases">
        <title>Mesorhizobum sanjuanii sp. nov. isolated from nodules of Lotus tenuis in saline-alkaline lowlands of Flooding Pampa.</title>
        <authorList>
            <person name="Sannazzaro A.I."/>
            <person name="Torres Tejerizo G.A."/>
            <person name="Fontana F."/>
            <person name="Cumpa Velazquez L.M."/>
            <person name="Hansen L."/>
            <person name="Pistorio M."/>
            <person name="Estrella M.J."/>
        </authorList>
    </citation>
    <scope>NUCLEOTIDE SEQUENCE [LARGE SCALE GENOMIC DNA]</scope>
    <source>
        <strain evidence="4 5">BSA136</strain>
    </source>
</reference>
<dbReference type="Pfam" id="PF05163">
    <property type="entry name" value="DinB"/>
    <property type="match status" value="1"/>
</dbReference>
<dbReference type="EMBL" id="NWQG01000050">
    <property type="protein sequence ID" value="PDQ21214.1"/>
    <property type="molecule type" value="Genomic_DNA"/>
</dbReference>
<feature type="binding site" evidence="3">
    <location>
        <position position="130"/>
    </location>
    <ligand>
        <name>a divalent metal cation</name>
        <dbReference type="ChEBI" id="CHEBI:60240"/>
    </ligand>
</feature>
<comment type="similarity">
    <text evidence="1">Belongs to the DinB family.</text>
</comment>
<dbReference type="SUPFAM" id="SSF109854">
    <property type="entry name" value="DinB/YfiT-like putative metalloenzymes"/>
    <property type="match status" value="1"/>
</dbReference>
<dbReference type="Proteomes" id="UP000219182">
    <property type="component" value="Unassembled WGS sequence"/>
</dbReference>
<organism evidence="4 5">
    <name type="scientific">Mesorhizobium sanjuanii</name>
    <dbReference type="NCBI Taxonomy" id="2037900"/>
    <lineage>
        <taxon>Bacteria</taxon>
        <taxon>Pseudomonadati</taxon>
        <taxon>Pseudomonadota</taxon>
        <taxon>Alphaproteobacteria</taxon>
        <taxon>Hyphomicrobiales</taxon>
        <taxon>Phyllobacteriaceae</taxon>
        <taxon>Mesorhizobium</taxon>
    </lineage>
</organism>
<accession>A0A2A6FHA2</accession>
<keyword evidence="5" id="KW-1185">Reference proteome</keyword>
<name>A0A2A6FHA2_9HYPH</name>
<feature type="binding site" evidence="3">
    <location>
        <position position="46"/>
    </location>
    <ligand>
        <name>a divalent metal cation</name>
        <dbReference type="ChEBI" id="CHEBI:60240"/>
    </ligand>
</feature>
<keyword evidence="2 3" id="KW-0479">Metal-binding</keyword>
<evidence type="ECO:0000256" key="2">
    <source>
        <dbReference type="ARBA" id="ARBA00022723"/>
    </source>
</evidence>
<dbReference type="PANTHER" id="PTHR37302:SF1">
    <property type="entry name" value="PROTEIN DINB"/>
    <property type="match status" value="1"/>
</dbReference>
<evidence type="ECO:0000256" key="3">
    <source>
        <dbReference type="PIRSR" id="PIRSR607837-1"/>
    </source>
</evidence>
<dbReference type="RefSeq" id="WP_097573355.1">
    <property type="nucleotide sequence ID" value="NZ_NWQG01000050.1"/>
</dbReference>
<dbReference type="InterPro" id="IPR034660">
    <property type="entry name" value="DinB/YfiT-like"/>
</dbReference>
<evidence type="ECO:0000313" key="5">
    <source>
        <dbReference type="Proteomes" id="UP000219182"/>
    </source>
</evidence>
<dbReference type="InterPro" id="IPR007837">
    <property type="entry name" value="DinB"/>
</dbReference>